<organism evidence="3 4">
    <name type="scientific">Coptis chinensis</name>
    <dbReference type="NCBI Taxonomy" id="261450"/>
    <lineage>
        <taxon>Eukaryota</taxon>
        <taxon>Viridiplantae</taxon>
        <taxon>Streptophyta</taxon>
        <taxon>Embryophyta</taxon>
        <taxon>Tracheophyta</taxon>
        <taxon>Spermatophyta</taxon>
        <taxon>Magnoliopsida</taxon>
        <taxon>Ranunculales</taxon>
        <taxon>Ranunculaceae</taxon>
        <taxon>Coptidoideae</taxon>
        <taxon>Coptis</taxon>
    </lineage>
</organism>
<comment type="caution">
    <text evidence="3">The sequence shown here is derived from an EMBL/GenBank/DDBJ whole genome shotgun (WGS) entry which is preliminary data.</text>
</comment>
<dbReference type="GO" id="GO:0016740">
    <property type="term" value="F:transferase activity"/>
    <property type="evidence" value="ECO:0007669"/>
    <property type="project" value="InterPro"/>
</dbReference>
<dbReference type="OrthoDB" id="1717416at2759"/>
<evidence type="ECO:0000313" key="3">
    <source>
        <dbReference type="EMBL" id="KAF9616055.1"/>
    </source>
</evidence>
<keyword evidence="4" id="KW-1185">Reference proteome</keyword>
<gene>
    <name evidence="3" type="ORF">IFM89_028521</name>
</gene>
<sequence>MSHTLLVIIKHLSRARGLPDNTLMKSFAADKEKSGSVAKIKVVGALRKHLHFSFFVTVTISPRHFFRGDWNSGGSCDNTTPLAGGKEVLQNESANPSAFSTVNGTGVKLLNITALSQLRDEGHISRYSIKATPDSGIRYVQIMALELQLFRLLNPR</sequence>
<comment type="similarity">
    <text evidence="1">Belongs to the PC-esterase family. TBL subfamily.</text>
</comment>
<evidence type="ECO:0000259" key="2">
    <source>
        <dbReference type="Pfam" id="PF13839"/>
    </source>
</evidence>
<accession>A0A835IBV4</accession>
<dbReference type="EMBL" id="JADFTS010000003">
    <property type="protein sequence ID" value="KAF9616055.1"/>
    <property type="molecule type" value="Genomic_DNA"/>
</dbReference>
<dbReference type="Proteomes" id="UP000631114">
    <property type="component" value="Unassembled WGS sequence"/>
</dbReference>
<dbReference type="InterPro" id="IPR026057">
    <property type="entry name" value="TBL_C"/>
</dbReference>
<dbReference type="AlphaFoldDB" id="A0A835IBV4"/>
<evidence type="ECO:0000313" key="4">
    <source>
        <dbReference type="Proteomes" id="UP000631114"/>
    </source>
</evidence>
<feature type="domain" description="Trichome birefringence-like C-terminal" evidence="2">
    <location>
        <begin position="56"/>
        <end position="132"/>
    </location>
</feature>
<dbReference type="Pfam" id="PF13839">
    <property type="entry name" value="PC-Esterase"/>
    <property type="match status" value="1"/>
</dbReference>
<proteinExistence type="inferred from homology"/>
<reference evidence="3 4" key="1">
    <citation type="submission" date="2020-10" db="EMBL/GenBank/DDBJ databases">
        <title>The Coptis chinensis genome and diversification of protoberbering-type alkaloids.</title>
        <authorList>
            <person name="Wang B."/>
            <person name="Shu S."/>
            <person name="Song C."/>
            <person name="Liu Y."/>
        </authorList>
    </citation>
    <scope>NUCLEOTIDE SEQUENCE [LARGE SCALE GENOMIC DNA]</scope>
    <source>
        <strain evidence="3">HL-2020</strain>
        <tissue evidence="3">Leaf</tissue>
    </source>
</reference>
<name>A0A835IBV4_9MAGN</name>
<evidence type="ECO:0000256" key="1">
    <source>
        <dbReference type="ARBA" id="ARBA00007727"/>
    </source>
</evidence>
<protein>
    <recommendedName>
        <fullName evidence="2">Trichome birefringence-like C-terminal domain-containing protein</fullName>
    </recommendedName>
</protein>